<feature type="compositionally biased region" description="Low complexity" evidence="1">
    <location>
        <begin position="21"/>
        <end position="30"/>
    </location>
</feature>
<dbReference type="Proteomes" id="UP000292702">
    <property type="component" value="Unassembled WGS sequence"/>
</dbReference>
<accession>A0A4R0RV98</accession>
<gene>
    <name evidence="2" type="ORF">EIP91_001061</name>
</gene>
<dbReference type="EMBL" id="RWJN01000126">
    <property type="protein sequence ID" value="TCD66644.1"/>
    <property type="molecule type" value="Genomic_DNA"/>
</dbReference>
<dbReference type="AlphaFoldDB" id="A0A4R0RV98"/>
<organism evidence="2 3">
    <name type="scientific">Steccherinum ochraceum</name>
    <dbReference type="NCBI Taxonomy" id="92696"/>
    <lineage>
        <taxon>Eukaryota</taxon>
        <taxon>Fungi</taxon>
        <taxon>Dikarya</taxon>
        <taxon>Basidiomycota</taxon>
        <taxon>Agaricomycotina</taxon>
        <taxon>Agaricomycetes</taxon>
        <taxon>Polyporales</taxon>
        <taxon>Steccherinaceae</taxon>
        <taxon>Steccherinum</taxon>
    </lineage>
</organism>
<comment type="caution">
    <text evidence="2">The sequence shown here is derived from an EMBL/GenBank/DDBJ whole genome shotgun (WGS) entry which is preliminary data.</text>
</comment>
<evidence type="ECO:0000313" key="2">
    <source>
        <dbReference type="EMBL" id="TCD66644.1"/>
    </source>
</evidence>
<protein>
    <submittedName>
        <fullName evidence="2">Uncharacterized protein</fullName>
    </submittedName>
</protein>
<evidence type="ECO:0000313" key="3">
    <source>
        <dbReference type="Proteomes" id="UP000292702"/>
    </source>
</evidence>
<feature type="region of interest" description="Disordered" evidence="1">
    <location>
        <begin position="1"/>
        <end position="30"/>
    </location>
</feature>
<name>A0A4R0RV98_9APHY</name>
<feature type="compositionally biased region" description="Basic residues" evidence="1">
    <location>
        <begin position="1"/>
        <end position="12"/>
    </location>
</feature>
<keyword evidence="3" id="KW-1185">Reference proteome</keyword>
<reference evidence="2 3" key="1">
    <citation type="submission" date="2018-11" db="EMBL/GenBank/DDBJ databases">
        <title>Genome assembly of Steccherinum ochraceum LE-BIN_3174, the white-rot fungus of the Steccherinaceae family (The Residual Polyporoid clade, Polyporales, Basidiomycota).</title>
        <authorList>
            <person name="Fedorova T.V."/>
            <person name="Glazunova O.A."/>
            <person name="Landesman E.O."/>
            <person name="Moiseenko K.V."/>
            <person name="Psurtseva N.V."/>
            <person name="Savinova O.S."/>
            <person name="Shakhova N.V."/>
            <person name="Tyazhelova T.V."/>
            <person name="Vasina D.V."/>
        </authorList>
    </citation>
    <scope>NUCLEOTIDE SEQUENCE [LARGE SCALE GENOMIC DNA]</scope>
    <source>
        <strain evidence="2 3">LE-BIN_3174</strain>
    </source>
</reference>
<sequence>MPLPRRPRNIRRKPTDSNQLTNKAATTNTKPTVVAVRPVPPLAWYSSGSIVNGDAVEEGKIFRQMQQDDTPPKPQYPEPVQKWLHNCTSTPSESLLRFIEWRFTLSKMFDWSLATRIGKVPDFMVPEFIFCHELLLDVHVNTPERLVLEWGGFGQSSSMKLRTPIIEAYMRSVVGRYEDAVRLAKEQIDHHVRHLRNIGSPLALVDRPWDSCPDLCLQYANARVLAGHLDIETKELLEAVLAHPYSQHPPKSPDPPKFALGAITTRINLALVLQHLNLDKDIQKLHTQWAVEYLRPRRTAIQRIELFLRPPSLQITHPVSESLGNEWFGNAKFTDRESAPADKHFTAQVFVKKIIDPDTAFSRQISEMRAEVQRRRQNEPTARIVLRKAFKWMKSNIFANHHALVWSLGVPSCIACSFMHIVVRTIVYVPNAEDHQRSFVVRQWGVYKIEEAMQALTCCLGKSEREVREMIECIMGDTHVARITDPLLHITIIQDAHGRWVSSGLFCQYTTGVDFTSCPPTCFDWREKTNANGMIPERPILPGNPPDRHLCSCGHSSHAH</sequence>
<evidence type="ECO:0000256" key="1">
    <source>
        <dbReference type="SAM" id="MobiDB-lite"/>
    </source>
</evidence>
<proteinExistence type="predicted"/>